<dbReference type="EMBL" id="CAXAMM010044209">
    <property type="protein sequence ID" value="CAK9113683.1"/>
    <property type="molecule type" value="Genomic_DNA"/>
</dbReference>
<comment type="caution">
    <text evidence="2">The sequence shown here is derived from an EMBL/GenBank/DDBJ whole genome shotgun (WGS) entry which is preliminary data.</text>
</comment>
<reference evidence="2 3" key="1">
    <citation type="submission" date="2024-02" db="EMBL/GenBank/DDBJ databases">
        <authorList>
            <person name="Chen Y."/>
            <person name="Shah S."/>
            <person name="Dougan E. K."/>
            <person name="Thang M."/>
            <person name="Chan C."/>
        </authorList>
    </citation>
    <scope>NUCLEOTIDE SEQUENCE [LARGE SCALE GENOMIC DNA]</scope>
</reference>
<dbReference type="Proteomes" id="UP001642464">
    <property type="component" value="Unassembled WGS sequence"/>
</dbReference>
<dbReference type="InterPro" id="IPR050410">
    <property type="entry name" value="CCR4/nocturin_mRNA_transcr"/>
</dbReference>
<sequence length="407" mass="45944">MTQVAPTRAEAKVPVFARADAGEVRRTLRKERDATVISVLSFNILANVNLWSTSGKDFFSKLDQAALPWEARLPRLLAILLKSEADVIMLQEVEKCAFEQDLVPKLSGYFGLHEERIKKSKTEPPLEIPACAVFFKKDRFELAWRAYPYRTVLCGLRLLDEDSEMNGKILAVANCHLEGHPLKIKERHSQLKSVLSNMDRNDFHFSLLGGDLNDGANSKLCKETFPACSYFSAYQFQEEACDVTCAVRVTPESDRDASRVDHIFFGKEQFNLLAVQSVMDPEWNRTALLNGGLPCALWPSDHFSISAVVELAKPSMSKSELEKETAEELLARSPLTDSELAAWKAYHEQFGGDKAMRRKGKPDALELAALQEEAKRRRDQRAALMDPLSDAKRSFIEAYERKLKTNK</sequence>
<evidence type="ECO:0000313" key="2">
    <source>
        <dbReference type="EMBL" id="CAK9113683.1"/>
    </source>
</evidence>
<dbReference type="PANTHER" id="PTHR12121">
    <property type="entry name" value="CARBON CATABOLITE REPRESSOR PROTEIN 4"/>
    <property type="match status" value="1"/>
</dbReference>
<keyword evidence="3" id="KW-1185">Reference proteome</keyword>
<gene>
    <name evidence="2" type="ORF">SCF082_LOCUS52687</name>
</gene>
<dbReference type="Pfam" id="PF03372">
    <property type="entry name" value="Exo_endo_phos"/>
    <property type="match status" value="1"/>
</dbReference>
<evidence type="ECO:0000259" key="1">
    <source>
        <dbReference type="Pfam" id="PF03372"/>
    </source>
</evidence>
<dbReference type="SUPFAM" id="SSF56219">
    <property type="entry name" value="DNase I-like"/>
    <property type="match status" value="1"/>
</dbReference>
<dbReference type="InterPro" id="IPR036691">
    <property type="entry name" value="Endo/exonu/phosph_ase_sf"/>
</dbReference>
<organism evidence="2 3">
    <name type="scientific">Durusdinium trenchii</name>
    <dbReference type="NCBI Taxonomy" id="1381693"/>
    <lineage>
        <taxon>Eukaryota</taxon>
        <taxon>Sar</taxon>
        <taxon>Alveolata</taxon>
        <taxon>Dinophyceae</taxon>
        <taxon>Suessiales</taxon>
        <taxon>Symbiodiniaceae</taxon>
        <taxon>Durusdinium</taxon>
    </lineage>
</organism>
<dbReference type="PANTHER" id="PTHR12121:SF34">
    <property type="entry name" value="PROTEIN ANGEL"/>
    <property type="match status" value="1"/>
</dbReference>
<protein>
    <submittedName>
        <fullName evidence="2">Protein angel homolog 2</fullName>
    </submittedName>
</protein>
<feature type="domain" description="Endonuclease/exonuclease/phosphatase" evidence="1">
    <location>
        <begin position="41"/>
        <end position="302"/>
    </location>
</feature>
<dbReference type="Gene3D" id="3.60.10.10">
    <property type="entry name" value="Endonuclease/exonuclease/phosphatase"/>
    <property type="match status" value="1"/>
</dbReference>
<proteinExistence type="predicted"/>
<name>A0ABP0SMQ4_9DINO</name>
<dbReference type="InterPro" id="IPR005135">
    <property type="entry name" value="Endo/exonuclease/phosphatase"/>
</dbReference>
<evidence type="ECO:0000313" key="3">
    <source>
        <dbReference type="Proteomes" id="UP001642464"/>
    </source>
</evidence>
<accession>A0ABP0SMQ4</accession>